<dbReference type="PANTHER" id="PTHR10815:SF5">
    <property type="entry name" value="METHYLATED-DNA--PROTEIN-CYSTEINE METHYLTRANSFERASE"/>
    <property type="match status" value="1"/>
</dbReference>
<dbReference type="InterPro" id="IPR036217">
    <property type="entry name" value="MethylDNA_cys_MeTrfase_DNAb"/>
</dbReference>
<dbReference type="InterPro" id="IPR023546">
    <property type="entry name" value="MGMT"/>
</dbReference>
<reference evidence="12 13" key="1">
    <citation type="submission" date="2019-06" db="EMBL/GenBank/DDBJ databases">
        <title>Sequencing the genomes of 1000 actinobacteria strains.</title>
        <authorList>
            <person name="Klenk H.-P."/>
        </authorList>
    </citation>
    <scope>NUCLEOTIDE SEQUENCE [LARGE SCALE GENOMIC DNA]</scope>
    <source>
        <strain evidence="12 13">DSM 10596</strain>
    </source>
</reference>
<evidence type="ECO:0000259" key="10">
    <source>
        <dbReference type="Pfam" id="PF01035"/>
    </source>
</evidence>
<evidence type="ECO:0000259" key="11">
    <source>
        <dbReference type="Pfam" id="PF02870"/>
    </source>
</evidence>
<dbReference type="Gene3D" id="3.30.160.70">
    <property type="entry name" value="Methylated DNA-protein cysteine methyltransferase domain"/>
    <property type="match status" value="1"/>
</dbReference>
<dbReference type="CDD" id="cd06445">
    <property type="entry name" value="ATase"/>
    <property type="match status" value="1"/>
</dbReference>
<evidence type="ECO:0000256" key="1">
    <source>
        <dbReference type="ARBA" id="ARBA00001286"/>
    </source>
</evidence>
<dbReference type="GO" id="GO:0006307">
    <property type="term" value="P:DNA alkylation repair"/>
    <property type="evidence" value="ECO:0007669"/>
    <property type="project" value="UniProtKB-UniRule"/>
</dbReference>
<dbReference type="NCBIfam" id="TIGR00589">
    <property type="entry name" value="ogt"/>
    <property type="match status" value="1"/>
</dbReference>
<name>A0A542SMR0_9MICO</name>
<comment type="subcellular location">
    <subcellularLocation>
        <location evidence="9">Cytoplasm</location>
    </subcellularLocation>
</comment>
<dbReference type="PANTHER" id="PTHR10815">
    <property type="entry name" value="METHYLATED-DNA--PROTEIN-CYSTEINE METHYLTRANSFERASE"/>
    <property type="match status" value="1"/>
</dbReference>
<dbReference type="FunFam" id="1.10.10.10:FF:000214">
    <property type="entry name" value="Methylated-DNA--protein-cysteine methyltransferase"/>
    <property type="match status" value="1"/>
</dbReference>
<evidence type="ECO:0000256" key="6">
    <source>
        <dbReference type="ARBA" id="ARBA00022763"/>
    </source>
</evidence>
<comment type="miscellaneous">
    <text evidence="9">This enzyme catalyzes only one turnover and therefore is not strictly catalytic. According to one definition, an enzyme is a biocatalyst that acts repeatedly and over many reaction cycles.</text>
</comment>
<feature type="active site" description="Nucleophile; methyl group acceptor" evidence="9">
    <location>
        <position position="132"/>
    </location>
</feature>
<dbReference type="AlphaFoldDB" id="A0A542SMR0"/>
<organism evidence="12 13">
    <name type="scientific">Rarobacter incanus</name>
    <dbReference type="NCBI Taxonomy" id="153494"/>
    <lineage>
        <taxon>Bacteria</taxon>
        <taxon>Bacillati</taxon>
        <taxon>Actinomycetota</taxon>
        <taxon>Actinomycetes</taxon>
        <taxon>Micrococcales</taxon>
        <taxon>Rarobacteraceae</taxon>
        <taxon>Rarobacter</taxon>
    </lineage>
</organism>
<keyword evidence="4 9" id="KW-0489">Methyltransferase</keyword>
<evidence type="ECO:0000256" key="4">
    <source>
        <dbReference type="ARBA" id="ARBA00022603"/>
    </source>
</evidence>
<accession>A0A542SMR0</accession>
<sequence>MIRRHIVVASPLGALTLVAQGQALVGLHFERQSHFPDAASLGEAASLQSDSILAHVANELDEYFAGDRTTFSFEVQTFGDDFSERVWRLLRSIPYGETTTYGQLARAMGNPGLAQRVGGVVGRNPVGIVIPCHRVIGADGLLTGYAGGLDRKRWLLELEEPEALRASRLF</sequence>
<comment type="caution">
    <text evidence="12">The sequence shown here is derived from an EMBL/GenBank/DDBJ whole genome shotgun (WGS) entry which is preliminary data.</text>
</comment>
<dbReference type="Pfam" id="PF02870">
    <property type="entry name" value="Methyltransf_1N"/>
    <property type="match status" value="1"/>
</dbReference>
<dbReference type="SUPFAM" id="SSF53155">
    <property type="entry name" value="Methylated DNA-protein cysteine methyltransferase domain"/>
    <property type="match status" value="1"/>
</dbReference>
<dbReference type="InterPro" id="IPR014048">
    <property type="entry name" value="MethylDNA_cys_MeTrfase_DNA-bd"/>
</dbReference>
<evidence type="ECO:0000256" key="9">
    <source>
        <dbReference type="HAMAP-Rule" id="MF_00772"/>
    </source>
</evidence>
<comment type="catalytic activity">
    <reaction evidence="8 9">
        <text>a 6-O-methyl-2'-deoxyguanosine in DNA + L-cysteinyl-[protein] = S-methyl-L-cysteinyl-[protein] + a 2'-deoxyguanosine in DNA</text>
        <dbReference type="Rhea" id="RHEA:24000"/>
        <dbReference type="Rhea" id="RHEA-COMP:10131"/>
        <dbReference type="Rhea" id="RHEA-COMP:10132"/>
        <dbReference type="Rhea" id="RHEA-COMP:11367"/>
        <dbReference type="Rhea" id="RHEA-COMP:11368"/>
        <dbReference type="ChEBI" id="CHEBI:29950"/>
        <dbReference type="ChEBI" id="CHEBI:82612"/>
        <dbReference type="ChEBI" id="CHEBI:85445"/>
        <dbReference type="ChEBI" id="CHEBI:85448"/>
        <dbReference type="EC" id="2.1.1.63"/>
    </reaction>
</comment>
<dbReference type="HAMAP" id="MF_00772">
    <property type="entry name" value="OGT"/>
    <property type="match status" value="1"/>
</dbReference>
<keyword evidence="3 9" id="KW-0963">Cytoplasm</keyword>
<evidence type="ECO:0000256" key="7">
    <source>
        <dbReference type="ARBA" id="ARBA00023204"/>
    </source>
</evidence>
<gene>
    <name evidence="12" type="ORF">FB389_0497</name>
</gene>
<dbReference type="Gene3D" id="1.10.10.10">
    <property type="entry name" value="Winged helix-like DNA-binding domain superfamily/Winged helix DNA-binding domain"/>
    <property type="match status" value="1"/>
</dbReference>
<dbReference type="EMBL" id="VFNV01000001">
    <property type="protein sequence ID" value="TQK75858.1"/>
    <property type="molecule type" value="Genomic_DNA"/>
</dbReference>
<keyword evidence="6 9" id="KW-0227">DNA damage</keyword>
<evidence type="ECO:0000256" key="5">
    <source>
        <dbReference type="ARBA" id="ARBA00022679"/>
    </source>
</evidence>
<keyword evidence="5 9" id="KW-0808">Transferase</keyword>
<evidence type="ECO:0000256" key="2">
    <source>
        <dbReference type="ARBA" id="ARBA00008711"/>
    </source>
</evidence>
<feature type="domain" description="Methylated-DNA-[protein]-cysteine S-methyltransferase DNA binding" evidence="10">
    <location>
        <begin position="81"/>
        <end position="160"/>
    </location>
</feature>
<dbReference type="GO" id="GO:0005737">
    <property type="term" value="C:cytoplasm"/>
    <property type="evidence" value="ECO:0007669"/>
    <property type="project" value="UniProtKB-SubCell"/>
</dbReference>
<dbReference type="EC" id="2.1.1.63" evidence="9"/>
<comment type="function">
    <text evidence="9">Involved in the cellular defense against the biological effects of O6-methylguanine (O6-MeG) and O4-methylthymine (O4-MeT) in DNA. Repairs the methylated nucleobase in DNA by stoichiometrically transferring the methyl group to a cysteine residue in the enzyme. This is a suicide reaction: the enzyme is irreversibly inactivated.</text>
</comment>
<dbReference type="InterPro" id="IPR001497">
    <property type="entry name" value="MethylDNA_cys_MeTrfase_AS"/>
</dbReference>
<dbReference type="SUPFAM" id="SSF46767">
    <property type="entry name" value="Methylated DNA-protein cysteine methyltransferase, C-terminal domain"/>
    <property type="match status" value="1"/>
</dbReference>
<dbReference type="OrthoDB" id="9802228at2"/>
<dbReference type="GO" id="GO:0032259">
    <property type="term" value="P:methylation"/>
    <property type="evidence" value="ECO:0007669"/>
    <property type="project" value="UniProtKB-KW"/>
</dbReference>
<proteinExistence type="inferred from homology"/>
<keyword evidence="7 9" id="KW-0234">DNA repair</keyword>
<dbReference type="GO" id="GO:0003908">
    <property type="term" value="F:methylated-DNA-[protein]-cysteine S-methyltransferase activity"/>
    <property type="evidence" value="ECO:0007669"/>
    <property type="project" value="UniProtKB-UniRule"/>
</dbReference>
<protein>
    <recommendedName>
        <fullName evidence="9">Methylated-DNA--protein-cysteine methyltransferase</fullName>
        <ecNumber evidence="9">2.1.1.63</ecNumber>
    </recommendedName>
    <alternativeName>
        <fullName evidence="9">6-O-methylguanine-DNA methyltransferase</fullName>
        <shortName evidence="9">MGMT</shortName>
    </alternativeName>
    <alternativeName>
        <fullName evidence="9">O-6-methylguanine-DNA-alkyltransferase</fullName>
    </alternativeName>
</protein>
<comment type="similarity">
    <text evidence="2 9">Belongs to the MGMT family.</text>
</comment>
<dbReference type="InterPro" id="IPR008332">
    <property type="entry name" value="MethylG_MeTrfase_N"/>
</dbReference>
<evidence type="ECO:0000256" key="3">
    <source>
        <dbReference type="ARBA" id="ARBA00022490"/>
    </source>
</evidence>
<dbReference type="RefSeq" id="WP_142111202.1">
    <property type="nucleotide sequence ID" value="NZ_BAAATB010000008.1"/>
</dbReference>
<dbReference type="Pfam" id="PF01035">
    <property type="entry name" value="DNA_binding_1"/>
    <property type="match status" value="1"/>
</dbReference>
<comment type="catalytic activity">
    <reaction evidence="1 9">
        <text>a 4-O-methyl-thymidine in DNA + L-cysteinyl-[protein] = a thymidine in DNA + S-methyl-L-cysteinyl-[protein]</text>
        <dbReference type="Rhea" id="RHEA:53428"/>
        <dbReference type="Rhea" id="RHEA-COMP:10131"/>
        <dbReference type="Rhea" id="RHEA-COMP:10132"/>
        <dbReference type="Rhea" id="RHEA-COMP:13555"/>
        <dbReference type="Rhea" id="RHEA-COMP:13556"/>
        <dbReference type="ChEBI" id="CHEBI:29950"/>
        <dbReference type="ChEBI" id="CHEBI:82612"/>
        <dbReference type="ChEBI" id="CHEBI:137386"/>
        <dbReference type="ChEBI" id="CHEBI:137387"/>
        <dbReference type="EC" id="2.1.1.63"/>
    </reaction>
</comment>
<feature type="domain" description="Methylguanine DNA methyltransferase ribonuclease-like" evidence="11">
    <location>
        <begin position="7"/>
        <end position="75"/>
    </location>
</feature>
<dbReference type="PROSITE" id="PS00374">
    <property type="entry name" value="MGMT"/>
    <property type="match status" value="1"/>
</dbReference>
<dbReference type="Proteomes" id="UP000316181">
    <property type="component" value="Unassembled WGS sequence"/>
</dbReference>
<evidence type="ECO:0000313" key="12">
    <source>
        <dbReference type="EMBL" id="TQK75858.1"/>
    </source>
</evidence>
<dbReference type="InterPro" id="IPR036388">
    <property type="entry name" value="WH-like_DNA-bd_sf"/>
</dbReference>
<dbReference type="InterPro" id="IPR036631">
    <property type="entry name" value="MGMT_N_sf"/>
</dbReference>
<keyword evidence="13" id="KW-1185">Reference proteome</keyword>
<evidence type="ECO:0000313" key="13">
    <source>
        <dbReference type="Proteomes" id="UP000316181"/>
    </source>
</evidence>
<evidence type="ECO:0000256" key="8">
    <source>
        <dbReference type="ARBA" id="ARBA00049348"/>
    </source>
</evidence>